<feature type="region of interest" description="Disordered" evidence="15">
    <location>
        <begin position="290"/>
        <end position="313"/>
    </location>
</feature>
<dbReference type="FunCoup" id="A0A1C7NCT2">
    <property type="interactions" value="285"/>
</dbReference>
<evidence type="ECO:0000256" key="11">
    <source>
        <dbReference type="ARBA" id="ARBA00023239"/>
    </source>
</evidence>
<dbReference type="OrthoDB" id="2099276at2759"/>
<dbReference type="SUPFAM" id="SSF48150">
    <property type="entry name" value="DNA-glycosylase"/>
    <property type="match status" value="1"/>
</dbReference>
<feature type="compositionally biased region" description="Basic and acidic residues" evidence="15">
    <location>
        <begin position="294"/>
        <end position="304"/>
    </location>
</feature>
<comment type="catalytic activity">
    <reaction evidence="13 14">
        <text>2'-deoxyribonucleotide-(2'-deoxyribose 5'-phosphate)-2'-deoxyribonucleotide-DNA = a 3'-end 2'-deoxyribonucleotide-(2,3-dehydro-2,3-deoxyribose 5'-phosphate)-DNA + a 5'-end 5'-phospho-2'-deoxyribonucleoside-DNA + H(+)</text>
        <dbReference type="Rhea" id="RHEA:66592"/>
        <dbReference type="Rhea" id="RHEA-COMP:13180"/>
        <dbReference type="Rhea" id="RHEA-COMP:16897"/>
        <dbReference type="Rhea" id="RHEA-COMP:17067"/>
        <dbReference type="ChEBI" id="CHEBI:15378"/>
        <dbReference type="ChEBI" id="CHEBI:136412"/>
        <dbReference type="ChEBI" id="CHEBI:157695"/>
        <dbReference type="ChEBI" id="CHEBI:167181"/>
        <dbReference type="EC" id="4.2.99.18"/>
    </reaction>
</comment>
<dbReference type="HAMAP" id="MF_03183">
    <property type="entry name" value="Endonuclease_III_Nth"/>
    <property type="match status" value="1"/>
</dbReference>
<keyword evidence="14" id="KW-0496">Mitochondrion</keyword>
<dbReference type="PANTHER" id="PTHR43286">
    <property type="entry name" value="ENDONUCLEASE III-LIKE PROTEIN 1"/>
    <property type="match status" value="1"/>
</dbReference>
<keyword evidence="8" id="KW-0408">Iron</keyword>
<reference evidence="17 18" key="1">
    <citation type="submission" date="2016-03" db="EMBL/GenBank/DDBJ databases">
        <title>Choanephora cucurbitarum.</title>
        <authorList>
            <person name="Min B."/>
            <person name="Park H."/>
            <person name="Park J.-H."/>
            <person name="Shin H.-D."/>
            <person name="Choi I.-G."/>
        </authorList>
    </citation>
    <scope>NUCLEOTIDE SEQUENCE [LARGE SCALE GENOMIC DNA]</scope>
    <source>
        <strain evidence="17 18">KUS-F28377</strain>
    </source>
</reference>
<keyword evidence="3" id="KW-0004">4Fe-4S</keyword>
<feature type="domain" description="HhH-GPD" evidence="16">
    <location>
        <begin position="110"/>
        <end position="261"/>
    </location>
</feature>
<feature type="region of interest" description="Disordered" evidence="15">
    <location>
        <begin position="1"/>
        <end position="62"/>
    </location>
</feature>
<dbReference type="GO" id="GO:0006285">
    <property type="term" value="P:base-excision repair, AP site formation"/>
    <property type="evidence" value="ECO:0007669"/>
    <property type="project" value="UniProtKB-UniRule"/>
</dbReference>
<dbReference type="Gene3D" id="1.10.340.30">
    <property type="entry name" value="Hypothetical protein, domain 2"/>
    <property type="match status" value="1"/>
</dbReference>
<dbReference type="InParanoid" id="A0A1C7NCT2"/>
<feature type="compositionally biased region" description="Basic and acidic residues" evidence="15">
    <location>
        <begin position="53"/>
        <end position="62"/>
    </location>
</feature>
<dbReference type="EC" id="4.2.99.18" evidence="14"/>
<dbReference type="GO" id="GO:0000703">
    <property type="term" value="F:oxidized pyrimidine nucleobase lesion DNA N-glycosylase activity"/>
    <property type="evidence" value="ECO:0007669"/>
    <property type="project" value="UniProtKB-UniRule"/>
</dbReference>
<dbReference type="GO" id="GO:0003677">
    <property type="term" value="F:DNA binding"/>
    <property type="evidence" value="ECO:0007669"/>
    <property type="project" value="UniProtKB-UniRule"/>
</dbReference>
<evidence type="ECO:0000313" key="18">
    <source>
        <dbReference type="Proteomes" id="UP000093000"/>
    </source>
</evidence>
<evidence type="ECO:0000313" key="17">
    <source>
        <dbReference type="EMBL" id="OBZ86905.1"/>
    </source>
</evidence>
<evidence type="ECO:0000256" key="10">
    <source>
        <dbReference type="ARBA" id="ARBA00023204"/>
    </source>
</evidence>
<evidence type="ECO:0000256" key="4">
    <source>
        <dbReference type="ARBA" id="ARBA00022723"/>
    </source>
</evidence>
<dbReference type="EC" id="3.2.2.-" evidence="14"/>
<evidence type="ECO:0000256" key="9">
    <source>
        <dbReference type="ARBA" id="ARBA00023014"/>
    </source>
</evidence>
<evidence type="ECO:0000256" key="1">
    <source>
        <dbReference type="ARBA" id="ARBA00001966"/>
    </source>
</evidence>
<evidence type="ECO:0000256" key="6">
    <source>
        <dbReference type="ARBA" id="ARBA00022801"/>
    </source>
</evidence>
<feature type="compositionally biased region" description="Basic and acidic residues" evidence="15">
    <location>
        <begin position="29"/>
        <end position="41"/>
    </location>
</feature>
<comment type="caution">
    <text evidence="14">Lacks conserved residue(s) required for the propagation of feature annotation.</text>
</comment>
<dbReference type="InterPro" id="IPR003265">
    <property type="entry name" value="HhH-GPD_domain"/>
</dbReference>
<evidence type="ECO:0000259" key="16">
    <source>
        <dbReference type="SMART" id="SM00478"/>
    </source>
</evidence>
<dbReference type="InterPro" id="IPR003651">
    <property type="entry name" value="Endonuclease3_FeS-loop_motif"/>
</dbReference>
<comment type="function">
    <text evidence="14">Bifunctional DNA N-glycosylase with associated apurinic/apyrimidinic (AP) lyase function that catalyzes the first step in base excision repair (BER), the primary repair pathway for the repair of oxidative DNA damage. The DNA N-glycosylase activity releases the damaged DNA base from DNA by cleaving the N-glycosidic bond, leaving an AP site. The AP lyase activity cleaves the phosphodiester bond 3' to the AP site by a beta-elimination. Primarily recognizes and repairs oxidative base damage of pyrimidines.</text>
</comment>
<dbReference type="GO" id="GO:0140078">
    <property type="term" value="F:class I DNA-(apurinic or apyrimidinic site) endonuclease activity"/>
    <property type="evidence" value="ECO:0007669"/>
    <property type="project" value="UniProtKB-EC"/>
</dbReference>
<organism evidence="17 18">
    <name type="scientific">Choanephora cucurbitarum</name>
    <dbReference type="NCBI Taxonomy" id="101091"/>
    <lineage>
        <taxon>Eukaryota</taxon>
        <taxon>Fungi</taxon>
        <taxon>Fungi incertae sedis</taxon>
        <taxon>Mucoromycota</taxon>
        <taxon>Mucoromycotina</taxon>
        <taxon>Mucoromycetes</taxon>
        <taxon>Mucorales</taxon>
        <taxon>Mucorineae</taxon>
        <taxon>Choanephoraceae</taxon>
        <taxon>Choanephoroideae</taxon>
        <taxon>Choanephora</taxon>
    </lineage>
</organism>
<evidence type="ECO:0000256" key="2">
    <source>
        <dbReference type="ARBA" id="ARBA00008343"/>
    </source>
</evidence>
<keyword evidence="4" id="KW-0479">Metal-binding</keyword>
<keyword evidence="12 14" id="KW-0326">Glycosidase</keyword>
<dbReference type="SMART" id="SM00478">
    <property type="entry name" value="ENDO3c"/>
    <property type="match status" value="1"/>
</dbReference>
<dbReference type="STRING" id="101091.A0A1C7NCT2"/>
<keyword evidence="9" id="KW-0411">Iron-sulfur</keyword>
<dbReference type="Pfam" id="PF00633">
    <property type="entry name" value="HHH"/>
    <property type="match status" value="1"/>
</dbReference>
<dbReference type="GO" id="GO:0051539">
    <property type="term" value="F:4 iron, 4 sulfur cluster binding"/>
    <property type="evidence" value="ECO:0007669"/>
    <property type="project" value="UniProtKB-KW"/>
</dbReference>
<dbReference type="InterPro" id="IPR011257">
    <property type="entry name" value="DNA_glycosylase"/>
</dbReference>
<dbReference type="GO" id="GO:0005634">
    <property type="term" value="C:nucleus"/>
    <property type="evidence" value="ECO:0007669"/>
    <property type="project" value="UniProtKB-SubCell"/>
</dbReference>
<proteinExistence type="inferred from homology"/>
<dbReference type="CDD" id="cd00056">
    <property type="entry name" value="ENDO3c"/>
    <property type="match status" value="1"/>
</dbReference>
<dbReference type="InterPro" id="IPR023170">
    <property type="entry name" value="HhH_base_excis_C"/>
</dbReference>
<dbReference type="GO" id="GO:0005739">
    <property type="term" value="C:mitochondrion"/>
    <property type="evidence" value="ECO:0007669"/>
    <property type="project" value="UniProtKB-SubCell"/>
</dbReference>
<accession>A0A1C7NCT2</accession>
<keyword evidence="17" id="KW-0255">Endonuclease</keyword>
<keyword evidence="6 14" id="KW-0378">Hydrolase</keyword>
<keyword evidence="14" id="KW-0539">Nucleus</keyword>
<evidence type="ECO:0000256" key="15">
    <source>
        <dbReference type="SAM" id="MobiDB-lite"/>
    </source>
</evidence>
<dbReference type="PROSITE" id="PS01155">
    <property type="entry name" value="ENDONUCLEASE_III_2"/>
    <property type="match status" value="1"/>
</dbReference>
<dbReference type="InterPro" id="IPR004036">
    <property type="entry name" value="Endonuclease-III-like_CS2"/>
</dbReference>
<name>A0A1C7NCT2_9FUNG</name>
<evidence type="ECO:0000256" key="5">
    <source>
        <dbReference type="ARBA" id="ARBA00022763"/>
    </source>
</evidence>
<comment type="similarity">
    <text evidence="2 14">Belongs to the Nth/MutY family.</text>
</comment>
<dbReference type="InterPro" id="IPR030841">
    <property type="entry name" value="NTH1"/>
</dbReference>
<comment type="subcellular location">
    <subcellularLocation>
        <location evidence="14">Nucleus</location>
    </subcellularLocation>
    <subcellularLocation>
        <location evidence="14">Mitochondrion</location>
    </subcellularLocation>
</comment>
<dbReference type="Gene3D" id="1.10.1670.10">
    <property type="entry name" value="Helix-hairpin-Helix base-excision DNA repair enzymes (C-terminal)"/>
    <property type="match status" value="1"/>
</dbReference>
<evidence type="ECO:0000256" key="3">
    <source>
        <dbReference type="ARBA" id="ARBA00022485"/>
    </source>
</evidence>
<dbReference type="FunFam" id="1.10.340.30:FF:000005">
    <property type="entry name" value="Endonuclease III-like protein 1"/>
    <property type="match status" value="1"/>
</dbReference>
<gene>
    <name evidence="17" type="primary">nth1</name>
    <name evidence="14" type="synonym">NTH1</name>
    <name evidence="17" type="ORF">A0J61_05040</name>
</gene>
<keyword evidence="18" id="KW-1185">Reference proteome</keyword>
<comment type="caution">
    <text evidence="17">The sequence shown here is derived from an EMBL/GenBank/DDBJ whole genome shotgun (WGS) entry which is preliminary data.</text>
</comment>
<evidence type="ECO:0000256" key="7">
    <source>
        <dbReference type="ARBA" id="ARBA00022946"/>
    </source>
</evidence>
<keyword evidence="17" id="KW-0540">Nuclease</keyword>
<keyword evidence="5 14" id="KW-0227">DNA damage</keyword>
<sequence length="313" mass="35122">MSLRRSSRVTTSQKAIDLPTYPKKANKRAKSEETSKVKVEESQQGLSIGPEPTPDRDAPKPKNWDVVYDLLRVFREKEKAPVDTVGCERLADTAATPLEKRFQTLVALMLSSQTKDTVTGATVAKLKRELDGGLNLQSILKVEESTLDKLISSVGFHTRKASYIKRTAEILRDNYAGDIPDTIEGLVSLPGVGPKMGYLTLQVAWDKNIGIGVDVHVHRICNRLGWVETKTPEETRKNLQSWLPKENWKAINPMMVGYGQIVCLPRGPRCDICPVSQFCPSSEINKLTKRRKLKTEDSKVKTEPIEDEPQLNW</sequence>
<dbReference type="GO" id="GO:0046872">
    <property type="term" value="F:metal ion binding"/>
    <property type="evidence" value="ECO:0007669"/>
    <property type="project" value="UniProtKB-KW"/>
</dbReference>
<dbReference type="EMBL" id="LUGH01000262">
    <property type="protein sequence ID" value="OBZ86905.1"/>
    <property type="molecule type" value="Genomic_DNA"/>
</dbReference>
<evidence type="ECO:0000256" key="12">
    <source>
        <dbReference type="ARBA" id="ARBA00023295"/>
    </source>
</evidence>
<dbReference type="PANTHER" id="PTHR43286:SF1">
    <property type="entry name" value="ENDONUCLEASE III-LIKE PROTEIN 1"/>
    <property type="match status" value="1"/>
</dbReference>
<keyword evidence="7" id="KW-0809">Transit peptide</keyword>
<evidence type="ECO:0000256" key="14">
    <source>
        <dbReference type="HAMAP-Rule" id="MF_03183"/>
    </source>
</evidence>
<keyword evidence="11 14" id="KW-0456">Lyase</keyword>
<dbReference type="SMART" id="SM00525">
    <property type="entry name" value="FES"/>
    <property type="match status" value="1"/>
</dbReference>
<dbReference type="Pfam" id="PF00730">
    <property type="entry name" value="HhH-GPD"/>
    <property type="match status" value="1"/>
</dbReference>
<protein>
    <recommendedName>
        <fullName evidence="14">Endonuclease III homolog</fullName>
        <ecNumber evidence="14">3.2.2.-</ecNumber>
        <ecNumber evidence="14">4.2.99.18</ecNumber>
    </recommendedName>
    <alternativeName>
        <fullName evidence="14">Bifunctional DNA N-glycosylase/DNA-(apurinic or apyrimidinic site) lyase</fullName>
        <shortName evidence="14">DNA glycosylase/AP lyase</shortName>
    </alternativeName>
</protein>
<evidence type="ECO:0000256" key="13">
    <source>
        <dbReference type="ARBA" id="ARBA00044632"/>
    </source>
</evidence>
<dbReference type="AlphaFoldDB" id="A0A1C7NCT2"/>
<dbReference type="GO" id="GO:0006289">
    <property type="term" value="P:nucleotide-excision repair"/>
    <property type="evidence" value="ECO:0007669"/>
    <property type="project" value="TreeGrafter"/>
</dbReference>
<dbReference type="InterPro" id="IPR000445">
    <property type="entry name" value="HhH_motif"/>
</dbReference>
<evidence type="ECO:0000256" key="8">
    <source>
        <dbReference type="ARBA" id="ARBA00023004"/>
    </source>
</evidence>
<comment type="cofactor">
    <cofactor evidence="1">
        <name>[4Fe-4S] cluster</name>
        <dbReference type="ChEBI" id="CHEBI:49883"/>
    </cofactor>
</comment>
<dbReference type="Proteomes" id="UP000093000">
    <property type="component" value="Unassembled WGS sequence"/>
</dbReference>
<keyword evidence="10 14" id="KW-0234">DNA repair</keyword>